<evidence type="ECO:0000256" key="3">
    <source>
        <dbReference type="ARBA" id="ARBA00022553"/>
    </source>
</evidence>
<comment type="caution">
    <text evidence="8">The sequence shown here is derived from an EMBL/GenBank/DDBJ whole genome shotgun (WGS) entry which is preliminary data.</text>
</comment>
<evidence type="ECO:0000256" key="2">
    <source>
        <dbReference type="ARBA" id="ARBA00012438"/>
    </source>
</evidence>
<accession>A0A511MV26</accession>
<dbReference type="InterPro" id="IPR005561">
    <property type="entry name" value="ANTAR"/>
</dbReference>
<protein>
    <recommendedName>
        <fullName evidence="2">histidine kinase</fullName>
        <ecNumber evidence="2">2.7.13.3</ecNumber>
    </recommendedName>
</protein>
<comment type="catalytic activity">
    <reaction evidence="1">
        <text>ATP + protein L-histidine = ADP + protein N-phospho-L-histidine.</text>
        <dbReference type="EC" id="2.7.13.3"/>
    </reaction>
</comment>
<dbReference type="Pfam" id="PF08447">
    <property type="entry name" value="PAS_3"/>
    <property type="match status" value="1"/>
</dbReference>
<feature type="domain" description="PAS" evidence="6">
    <location>
        <begin position="34"/>
        <end position="79"/>
    </location>
</feature>
<dbReference type="GO" id="GO:0003723">
    <property type="term" value="F:RNA binding"/>
    <property type="evidence" value="ECO:0007669"/>
    <property type="project" value="InterPro"/>
</dbReference>
<evidence type="ECO:0000256" key="5">
    <source>
        <dbReference type="ARBA" id="ARBA00022777"/>
    </source>
</evidence>
<gene>
    <name evidence="8" type="ORF">NN4_85260</name>
</gene>
<dbReference type="InterPro" id="IPR036388">
    <property type="entry name" value="WH-like_DNA-bd_sf"/>
</dbReference>
<dbReference type="PANTHER" id="PTHR43304:SF1">
    <property type="entry name" value="PAC DOMAIN-CONTAINING PROTEIN"/>
    <property type="match status" value="1"/>
</dbReference>
<dbReference type="PANTHER" id="PTHR43304">
    <property type="entry name" value="PHYTOCHROME-LIKE PROTEIN CPH1"/>
    <property type="match status" value="1"/>
</dbReference>
<evidence type="ECO:0000256" key="1">
    <source>
        <dbReference type="ARBA" id="ARBA00000085"/>
    </source>
</evidence>
<dbReference type="EC" id="2.7.13.3" evidence="2"/>
<dbReference type="SUPFAM" id="SSF52172">
    <property type="entry name" value="CheY-like"/>
    <property type="match status" value="1"/>
</dbReference>
<organism evidence="8 9">
    <name type="scientific">Nocardia ninae NBRC 108245</name>
    <dbReference type="NCBI Taxonomy" id="1210091"/>
    <lineage>
        <taxon>Bacteria</taxon>
        <taxon>Bacillati</taxon>
        <taxon>Actinomycetota</taxon>
        <taxon>Actinomycetes</taxon>
        <taxon>Mycobacteriales</taxon>
        <taxon>Nocardiaceae</taxon>
        <taxon>Nocardia</taxon>
    </lineage>
</organism>
<keyword evidence="5" id="KW-0418">Kinase</keyword>
<reference evidence="8 9" key="1">
    <citation type="submission" date="2019-07" db="EMBL/GenBank/DDBJ databases">
        <title>Whole genome shotgun sequence of Nocardia ninae NBRC 108245.</title>
        <authorList>
            <person name="Hosoyama A."/>
            <person name="Uohara A."/>
            <person name="Ohji S."/>
            <person name="Ichikawa N."/>
        </authorList>
    </citation>
    <scope>NUCLEOTIDE SEQUENCE [LARGE SCALE GENOMIC DNA]</scope>
    <source>
        <strain evidence="8 9">NBRC 108245</strain>
    </source>
</reference>
<dbReference type="InterPro" id="IPR035965">
    <property type="entry name" value="PAS-like_dom_sf"/>
</dbReference>
<dbReference type="Gene3D" id="1.10.10.10">
    <property type="entry name" value="Winged helix-like DNA-binding domain superfamily/Winged helix DNA-binding domain"/>
    <property type="match status" value="1"/>
</dbReference>
<dbReference type="RefSeq" id="WP_147143548.1">
    <property type="nucleotide sequence ID" value="NZ_BJXA01000128.1"/>
</dbReference>
<dbReference type="SMART" id="SM01012">
    <property type="entry name" value="ANTAR"/>
    <property type="match status" value="1"/>
</dbReference>
<sequence length="217" mass="23951">MTEVDESRPQRADTAQPGRIGSFRFWLADQRWEWSAEVTALHGYRVGEVVPTTELLLSHKHPDDRAEVADTLAAVVQSGQPFSSRHRIIDTGGRVHHVLVVGDQLRDSTGAVVGTTGYYIDLTSSLDETRKKAIEEVLSELVESREAIERAKGALMMVYGINAEQAFAVLAWRSQETNVKLRVLAERFVAALPALGGAEVGSRTRVDHLLLTVHEQA</sequence>
<keyword evidence="3" id="KW-0597">Phosphoprotein</keyword>
<keyword evidence="4" id="KW-0808">Transferase</keyword>
<dbReference type="CDD" id="cd00130">
    <property type="entry name" value="PAS"/>
    <property type="match status" value="1"/>
</dbReference>
<dbReference type="InterPro" id="IPR052162">
    <property type="entry name" value="Sensor_kinase/Photoreceptor"/>
</dbReference>
<keyword evidence="9" id="KW-1185">Reference proteome</keyword>
<dbReference type="Pfam" id="PF03861">
    <property type="entry name" value="ANTAR"/>
    <property type="match status" value="1"/>
</dbReference>
<evidence type="ECO:0000259" key="6">
    <source>
        <dbReference type="PROSITE" id="PS50112"/>
    </source>
</evidence>
<evidence type="ECO:0000256" key="4">
    <source>
        <dbReference type="ARBA" id="ARBA00022679"/>
    </source>
</evidence>
<dbReference type="Gene3D" id="3.30.450.20">
    <property type="entry name" value="PAS domain"/>
    <property type="match status" value="1"/>
</dbReference>
<feature type="domain" description="ANTAR" evidence="7">
    <location>
        <begin position="128"/>
        <end position="189"/>
    </location>
</feature>
<dbReference type="PROSITE" id="PS50921">
    <property type="entry name" value="ANTAR"/>
    <property type="match status" value="1"/>
</dbReference>
<dbReference type="EMBL" id="BJXA01000128">
    <property type="protein sequence ID" value="GEM44007.1"/>
    <property type="molecule type" value="Genomic_DNA"/>
</dbReference>
<dbReference type="InterPro" id="IPR000014">
    <property type="entry name" value="PAS"/>
</dbReference>
<dbReference type="InterPro" id="IPR011006">
    <property type="entry name" value="CheY-like_superfamily"/>
</dbReference>
<evidence type="ECO:0000313" key="8">
    <source>
        <dbReference type="EMBL" id="GEM44007.1"/>
    </source>
</evidence>
<dbReference type="Proteomes" id="UP000321424">
    <property type="component" value="Unassembled WGS sequence"/>
</dbReference>
<dbReference type="AlphaFoldDB" id="A0A511MV26"/>
<dbReference type="SUPFAM" id="SSF55785">
    <property type="entry name" value="PYP-like sensor domain (PAS domain)"/>
    <property type="match status" value="1"/>
</dbReference>
<dbReference type="InterPro" id="IPR013655">
    <property type="entry name" value="PAS_fold_3"/>
</dbReference>
<evidence type="ECO:0000313" key="9">
    <source>
        <dbReference type="Proteomes" id="UP000321424"/>
    </source>
</evidence>
<evidence type="ECO:0000259" key="7">
    <source>
        <dbReference type="PROSITE" id="PS50921"/>
    </source>
</evidence>
<name>A0A511MV26_9NOCA</name>
<proteinExistence type="predicted"/>
<dbReference type="GO" id="GO:0004673">
    <property type="term" value="F:protein histidine kinase activity"/>
    <property type="evidence" value="ECO:0007669"/>
    <property type="project" value="UniProtKB-EC"/>
</dbReference>
<dbReference type="OrthoDB" id="3787288at2"/>
<dbReference type="PROSITE" id="PS50112">
    <property type="entry name" value="PAS"/>
    <property type="match status" value="1"/>
</dbReference>